<protein>
    <submittedName>
        <fullName evidence="1">Asp23/Gls24 family envelope stress response protein</fullName>
    </submittedName>
</protein>
<name>A0ABT4MBH7_9NOCA</name>
<dbReference type="RefSeq" id="WP_269602035.1">
    <property type="nucleotide sequence ID" value="NZ_JAPWIJ010000001.1"/>
</dbReference>
<gene>
    <name evidence="1" type="ORF">O4220_02810</name>
</gene>
<dbReference type="Proteomes" id="UP001081071">
    <property type="component" value="Unassembled WGS sequence"/>
</dbReference>
<evidence type="ECO:0000313" key="2">
    <source>
        <dbReference type="Proteomes" id="UP001081071"/>
    </source>
</evidence>
<comment type="caution">
    <text evidence="1">The sequence shown here is derived from an EMBL/GenBank/DDBJ whole genome shotgun (WGS) entry which is preliminary data.</text>
</comment>
<accession>A0ABT4MBH7</accession>
<dbReference type="EMBL" id="JAPWIJ010000001">
    <property type="protein sequence ID" value="MCZ4517430.1"/>
    <property type="molecule type" value="Genomic_DNA"/>
</dbReference>
<sequence>MTDRDKSEDIADAVLAVDGVVGLHGGMFGEAATYLPGRRIAGIRSSEDGTEVHVTLEFGVAVRETADAVRRTVAAMVDGPVHVTVEDIVRV</sequence>
<keyword evidence="2" id="KW-1185">Reference proteome</keyword>
<reference evidence="1" key="1">
    <citation type="submission" date="2022-12" db="EMBL/GenBank/DDBJ databases">
        <authorList>
            <person name="Krivoruchko A.V."/>
            <person name="Elkin A."/>
        </authorList>
    </citation>
    <scope>NUCLEOTIDE SEQUENCE</scope>
    <source>
        <strain evidence="1">IEGM 1391</strain>
    </source>
</reference>
<proteinExistence type="predicted"/>
<organism evidence="1 2">
    <name type="scientific">Rhodococcus ruber</name>
    <dbReference type="NCBI Taxonomy" id="1830"/>
    <lineage>
        <taxon>Bacteria</taxon>
        <taxon>Bacillati</taxon>
        <taxon>Actinomycetota</taxon>
        <taxon>Actinomycetes</taxon>
        <taxon>Mycobacteriales</taxon>
        <taxon>Nocardiaceae</taxon>
        <taxon>Rhodococcus</taxon>
    </lineage>
</organism>
<evidence type="ECO:0000313" key="1">
    <source>
        <dbReference type="EMBL" id="MCZ4517430.1"/>
    </source>
</evidence>